<dbReference type="PANTHER" id="PTHR22963">
    <property type="entry name" value="ENDOGLIN-RELATED"/>
    <property type="match status" value="1"/>
</dbReference>
<feature type="domain" description="EGF-like" evidence="5">
    <location>
        <begin position="1601"/>
        <end position="1639"/>
    </location>
</feature>
<feature type="domain" description="EGF-like" evidence="5">
    <location>
        <begin position="1922"/>
        <end position="1960"/>
    </location>
</feature>
<feature type="signal peptide" evidence="4">
    <location>
        <begin position="1"/>
        <end position="23"/>
    </location>
</feature>
<feature type="domain" description="EGF-like" evidence="5">
    <location>
        <begin position="1707"/>
        <end position="1745"/>
    </location>
</feature>
<comment type="caution">
    <text evidence="6">The sequence shown here is derived from an EMBL/GenBank/DDBJ whole genome shotgun (WGS) entry which is preliminary data.</text>
</comment>
<dbReference type="InterPro" id="IPR048407">
    <property type="entry name" value="Dumpy_DPY"/>
</dbReference>
<feature type="domain" description="EGF-like" evidence="5">
    <location>
        <begin position="1280"/>
        <end position="1319"/>
    </location>
</feature>
<dbReference type="Gene3D" id="2.10.25.10">
    <property type="entry name" value="Laminin"/>
    <property type="match status" value="1"/>
</dbReference>
<feature type="domain" description="EGF-like" evidence="5">
    <location>
        <begin position="1389"/>
        <end position="1427"/>
    </location>
</feature>
<evidence type="ECO:0000256" key="1">
    <source>
        <dbReference type="ARBA" id="ARBA00023157"/>
    </source>
</evidence>
<feature type="domain" description="EGF-like" evidence="5">
    <location>
        <begin position="1813"/>
        <end position="1846"/>
    </location>
</feature>
<feature type="domain" description="EGF-like" evidence="5">
    <location>
        <begin position="2136"/>
        <end position="2175"/>
    </location>
</feature>
<feature type="domain" description="EGF-like" evidence="5">
    <location>
        <begin position="2196"/>
        <end position="2233"/>
    </location>
</feature>
<feature type="domain" description="EGF-like" evidence="5">
    <location>
        <begin position="683"/>
        <end position="719"/>
    </location>
</feature>
<proteinExistence type="predicted"/>
<feature type="domain" description="EGF-like" evidence="5">
    <location>
        <begin position="4659"/>
        <end position="4697"/>
    </location>
</feature>
<feature type="domain" description="EGF-like" evidence="5">
    <location>
        <begin position="3851"/>
        <end position="3890"/>
    </location>
</feature>
<dbReference type="PANTHER" id="PTHR22963:SF39">
    <property type="entry name" value="DUMPY"/>
    <property type="match status" value="1"/>
</dbReference>
<feature type="domain" description="EGF-like" evidence="5">
    <location>
        <begin position="3962"/>
        <end position="4001"/>
    </location>
</feature>
<feature type="domain" description="EGF-like" evidence="5">
    <location>
        <begin position="4600"/>
        <end position="4638"/>
    </location>
</feature>
<feature type="domain" description="EGF-like" evidence="5">
    <location>
        <begin position="2677"/>
        <end position="2715"/>
    </location>
</feature>
<feature type="domain" description="EGF-like" evidence="5">
    <location>
        <begin position="4022"/>
        <end position="4059"/>
    </location>
</feature>
<dbReference type="Proteomes" id="UP001558652">
    <property type="component" value="Unassembled WGS sequence"/>
</dbReference>
<feature type="domain" description="EGF-like" evidence="5">
    <location>
        <begin position="4285"/>
        <end position="4324"/>
    </location>
</feature>
<feature type="domain" description="EGF-like" evidence="5">
    <location>
        <begin position="3317"/>
        <end position="3355"/>
    </location>
</feature>
<feature type="domain" description="EGF-like" evidence="5">
    <location>
        <begin position="725"/>
        <end position="767"/>
    </location>
</feature>
<feature type="disulfide bond" evidence="2">
    <location>
        <begin position="4236"/>
        <end position="4246"/>
    </location>
</feature>
<feature type="domain" description="EGF-like" evidence="5">
    <location>
        <begin position="3640"/>
        <end position="3678"/>
    </location>
</feature>
<keyword evidence="2" id="KW-0245">EGF-like domain</keyword>
<gene>
    <name evidence="6" type="ORF">AAG570_000370</name>
</gene>
<dbReference type="InterPro" id="IPR009030">
    <property type="entry name" value="Growth_fac_rcpt_cys_sf"/>
</dbReference>
<feature type="domain" description="EGF-like" evidence="5">
    <location>
        <begin position="2417"/>
        <end position="2454"/>
    </location>
</feature>
<feature type="disulfide bond" evidence="2">
    <location>
        <begin position="2420"/>
        <end position="2430"/>
    </location>
</feature>
<sequence>MSVSVGKCADLCTFVCFVFGVGAERECRSDAECSDDKRCLAGRCLDACSIEEACGTNAICIATAHRAHCSCPRCHRGDPKTSCTPDPSCATLLPRPVDESHGKDEQKPSDKDQEQHRLPCTTDSDCPVSLACNSTSSPSLCADPCSVGAETPDCGRDKQCQVRDHRPICVCKYGFSLNHRGELGCAPEGAARCLNDAQCPTHLACKGGRCLNPCSENLCSENRTCSVVDHLPVCLCTRDCSPSITICLRDNGCPVNRACRNYLCIDPCQNTTCPSDAPCTVEDHKAICKFCPRGFITDPQYGCIKVVGCVDDDECPSTNACIDQRCQDPCAIQFSLCQGPNEQCQVENHKPTCTEKSEIVPGCEHCPPGVPCDPITGACIKGPPGMAKRPQPCVRDGDCLETEACYNGMCEDLCSLSTICAPTAKCHVVKHRPVCTCPLGHQGNPAIKCFLPRPSVTCVTNEDCDPTEACVGNKCQHPCDLYNPCAKNAVCVNTNHGCDCTCAEGYHGNGFVGCVPVMSQKSVCQYNEDCPPDKLCDRLNRVCINPCQEDSCGDNAICTPADHGVDCTCPPGSSGNPYIECSAVSGCHSDNECSSNEACIHGICGNPCNCGPNAICDVINHKPVCKCLTGYGGNANIGCTGPLNPCDPNPCGLNALCEIDVGGPICYCPKGMTGNPFKNCIPEGDECSPNPCGPHSGCRVVGGLPICFCLPEYEGSPPQHPCSLPRHPCSPSPCGPNTQCSVLDNGFAKCTCLPGYLESPNTIRGCVSRKNPCKPSPCGHQALCDPDRNPACYCPHPLTGNPYRNCLDPVKSLCKPGPCGLSADCYVVGNTEQCYCREGYQGDGYSVCSREPGSPCKPSPCGPLAVCSETPDGRPMCSCPEGMSGDPTGHGGCAGPQCITDDDCPLEEACMGHRCRDPCQGACGFGANCRVLKHHPVCTCNPRLSGNPLVRCSPIQDESKNPCALNPCGLNTQCQVTTGGRPVCSCLPGMLGNPQKGCRPECTLNTDCPSDSACVGGHCINPCSSKNICGLGAICTCRDHTPFCSCPPGYFGDPIVQCVARPIVSDNTTCSPSPCTGHTVCTSGVLPGMVVCDPCGSGTNVWDPRCRPECLADSDCSFSTACLGYRCMDPCPGSCGVNAICRVVKHQPVCSCPPGLIGNPFNHCIPPPPTVGDKKDSCERIRCGANARCREYRGQVVCVCPPGLFGDPYLACRPECVTNSDCSRATSCINNRCVDPCPGACGISALCTPINHVPVCHCPEHHTGDPFVSCYPYDPVIGQPGNPCDPSPCGPYSRCLVGPRGQAACSCLPGYRGVPPICRPECLGSSECLPSQACLNNKCTDPCPGTCGLNARCHVVNHNPICSCPVGHIGDPFVQCTLSPDETGKTPGGSNPCEPTPCGPHSVCSTRRGRPVCSCEANYIGSPPFCRPECTMSQECPHDRACMREKCRDPCINTCGPNAKCTVVNHTPFCTCLPGFKGDAFIQCSKIPPTALPEIPKNPCEFSPCGENAQCTNHGGITRCSCIPPYIGDPYGSGCRPECLMSADCPPNMACMASHCRDPCPGVCGINADCSVVNHVAVCTCFPGYTGDPFQACREPLPTQPLNPCDPNHCGPNSVCRVRGNTAVCSCGAGYIGSPPSCRPECVSSSECTKDKACINQKCTDPCPGTCGLHARCHVINHNPICSCPETMVGDPFVRCVQEAPKETSLPLNPCMPSPCGGNSECRVFDHRPVCSCLSGMLGAPPNCRPECLIHADCPTRLACIQSKCKDPCTGSCGFNAQCNVINHQPVCACLPGYEGDPFSGCNPVPVPRPISERDPCTRFTCAANAVCESRNGAVSCTCMAGYGGDPYTMGCRPECVLNSDCSYDRSCQNNKCVDPCRSTCGTGAECTVAHHAPFCTCPAGYAGNPLIACRKVVHEPIVPEDKHPCQPSPCGPYSLCREANGYAACSCLAGYIGIPPACRPQCLVSSECSLDTACIAQKCLDPCPGTCAPNAQCRVVNHNAICSCSSGYTGDPFVRCIPQQKPQEPVVTPSKDPCMPSICGPNSVCRAVGNTPVCSCAPEYLGRPPNCRPECTINAECQSHLACLNERCRSPCPASCGVHAICSVKQHSPICQCSPQFTGDPYVACSPLPEQPEAPRKPCSPSPCGPNAVCKERNGAGSCTCLPEYTGDPYTGCRPECVLNADCPKGKACSNNKCKDPCPGMCGINAECRVVNHAPSCSCLPGYTGNPMISCHKPPPQKKIPLLVLPVRPTDPCRPSPCGPYSLCRPINGHAVCSCQPNYVGAPPACRPECMVSADCPQDKACINQKCADPCPGTCGFNARCQVVNHNPICSCTAGYSGDPFVRCLKEEKHPSPVVPSRNPCVPSPCGPNSQCRAVGSTPACSCSPNYVGRPPNCRPECTINAECPGNLACQNERCQDPCPGSCGPFATCQVVKHAPLCSCQPGYTGDPFTSCSIIQEVTPTEGPRMPCHPSPCGANAICKERNGAGSCTCLPEYFGDPYSGCRPECVVNSDCDRRKACVNNKCKDPCPGTCGINAECRVINHAPSCSCLPGYTGDPITACRKPPAKQLPKDPCRPSPCGPFSNCRSVDNHAVCSCQPNYIGAPPACRPECMVSTDCTQDRACINQKCADPCPGTCGLNARCQVVNHNPICSCTPGYTGDPFVRCLKEQKQPPVMPSGNPCVPSPCGPNSQCRVVGNTPACSCSPNYVGKPPNCRPECTINAECPGNLACQNERCRDPCPGSCGPQAICRVIKHAPQCTCQPGYTGDPFASCSIIQEVTPTEGPRMPCHPSPCGANAVCKERNGAGSCTCLPEYFGDPYTGCRPECVVNTDCDKSKACVNNKCKDPCPGTCGVNAVCKVLNHAPSCSCLPGYTGDPITSCRLIPAIPVEPEKPKDPCQPSPCGPYSLCRPINGHAVCSCQPNYIGAPPSCRPECIVSADCPQDKACLNQKCADPCPGTCGLNARCQVVNHNPICSCTAGFTGDPFIRCLKSLLEHPEVVPSGNPCVPSPCGPNSQCRAVGNTPACSCSPNYIGRPPNCRPECTINAECSGNLACQNERCRDPCPGSCGPHATCRVFKHAPQCSCQLGYTGDPFAGCSVIQEVTPTEGPRMPCNPSPCGANAVCKERNGAGSCTCLPEYFGDPYTGCRPECVINSDCDRSKACINNKCKDPCPGTCGINAECRVANHAPSCTCLQGYSGNPLRSCLLIEAFETPKDPCAPSPCGQNSICRVTNGHAVCSCQPNFIGSPPSCRPECVVSSECAQDKACLNQKCADPCPGTCGLNARCQVLNHNPICSCSPGYTGDPFLKCQKQQTPAPPTNPCSPSPCGPYSQCRTVGSTPACSCMPNYIGRPPNCRPECVLHAECSGNLACRNERCIDPCPGSCGVHAECRVVNHNPVCTCPQGFVGDASVACHPIPTTKRTPIHKDPCFPSPCGLNADCQPRNGLASCSCLPGFEGDPYSGCKRECESNNDCAPKLACIGYKCADPCPGTCGSGAECTIANHIPVCSCPAGFTGDPFFSCHPTPPTPPPRPEDPCVPSPCGPNSQCRAVNHQAVCSCMPNYMGHPPTCRPECVVSSECSLDKACINQKCSDPCPNTCGLHAQCTTKNHNPICACPQGYTGDPFSHCQLIPATPVPAPTEAPPSCHPSPCGPNSHCQMTNNGPSCSCLPDFVGAPPRCRPECILSAECSSQQACIKQRCRDPCPGSCGLSAECHVLNHIPVCTCIAGHTGDPFTQCSPIPITPPTPTQASDPCNPSPCGPNALCREGGVCECLPEYSGNPYEACRPECVLNTECPRDKACLRNKCRDPCPGTCGQGAQCDVINHIPACSCPQTYTGDPFTLCRPLPPAPLQPVNPCDPSPCGPNSQCQTRGGGQPVCSCLVGYVGLPPSCRPECLVSAECSQTQACVNKKCQDACRGSCGLNARCLVINHSPICSCPQGNTGDPFRSCYPIPPPPPRDHEAEPQDPCMRSPCGPNSQCQATSQGKPACSCLPSYIGTPPNCRPECTINPDCPTSQACLNSKCVDPCPGSCGINAQCSVISHGVSCTCSQGYTGNPFVECTPIKYEISNPCEPSPCGANAVCKQRNGAGSCSCIEDYSGNPYEGCRPECVLSSDCPTDKACFKNKCQDPCPGVCGANALCQVINHIPTCTCHEGYVGDPFQLCTPAPPPIERAVIDPCSPSPCGPNSHCRSQSGTGQAICSCAPDYFGSPPNCRPECVVNSECPQNRACHKNKCTDPCPNTCGLNARCQVINHNPICSCPPAFTGDPFSRCYPLPPPSPQPPRDEHPLNPCQPSPCGPNSECRIAGGGQASCSCQADYSGAPPNCRPECVVNTDCAPTQACIKRKCRDPCPGSCGHNAACTVHNHVPTCTCLQGYTGDPFTLCTQIIEVPHPPPRTDPCDPSPCGANAQCTGNGVCTCFADYTGDPYSGGCRPECTLNSDCPRNKACINQKCIDPCPGTCGLNAHCDVINHIPTCTCPPPTTGDPFVACKQPKPQARDPCGNSPCGPNSVCRVHDGHAVCSCQDGMVGAPPQCRPECLVSSECPLTQACLRHKCSDPCPGTCGINARCQVVNHNPICSCSQGHTGDPFRHCYPAPPSPASVPLNPCQPSPCGPNSVCQQTSKGAACSCQPDYLGTPPNCRPQCTINPECASNQACIRLKCADPCAGGSCGAHALCTVINHTPVCSCPPSYTGDPFTGCQPTPQGRT</sequence>
<feature type="domain" description="EGF-like" evidence="5">
    <location>
        <begin position="2250"/>
        <end position="2288"/>
    </location>
</feature>
<feature type="domain" description="EGF-like" evidence="5">
    <location>
        <begin position="1174"/>
        <end position="1213"/>
    </location>
</feature>
<feature type="domain" description="EGF-like" evidence="5">
    <location>
        <begin position="3748"/>
        <end position="3784"/>
    </location>
</feature>
<keyword evidence="7" id="KW-1185">Reference proteome</keyword>
<dbReference type="SMART" id="SM00274">
    <property type="entry name" value="FOLN"/>
    <property type="match status" value="26"/>
</dbReference>
<feature type="disulfide bond" evidence="2">
    <location>
        <begin position="4025"/>
        <end position="4035"/>
    </location>
</feature>
<protein>
    <recommendedName>
        <fullName evidence="5">EGF-like domain-containing protein</fullName>
    </recommendedName>
</protein>
<feature type="disulfide bond" evidence="2">
    <location>
        <begin position="3063"/>
        <end position="3073"/>
    </location>
</feature>
<dbReference type="InterPro" id="IPR003645">
    <property type="entry name" value="Fol_N"/>
</dbReference>
<evidence type="ECO:0000313" key="6">
    <source>
        <dbReference type="EMBL" id="KAL1140438.1"/>
    </source>
</evidence>
<dbReference type="SMART" id="SM00179">
    <property type="entry name" value="EGF_CA"/>
    <property type="match status" value="16"/>
</dbReference>
<feature type="domain" description="EGF-like" evidence="5">
    <location>
        <begin position="4345"/>
        <end position="4382"/>
    </location>
</feature>
<feature type="domain" description="EGF-like" evidence="5">
    <location>
        <begin position="3001"/>
        <end position="3039"/>
    </location>
</feature>
<feature type="domain" description="EGF-like" evidence="5">
    <location>
        <begin position="2784"/>
        <end position="2823"/>
    </location>
</feature>
<feature type="domain" description="EGF-like" evidence="5">
    <location>
        <begin position="4172"/>
        <end position="4212"/>
    </location>
</feature>
<organism evidence="6 7">
    <name type="scientific">Ranatra chinensis</name>
    <dbReference type="NCBI Taxonomy" id="642074"/>
    <lineage>
        <taxon>Eukaryota</taxon>
        <taxon>Metazoa</taxon>
        <taxon>Ecdysozoa</taxon>
        <taxon>Arthropoda</taxon>
        <taxon>Hexapoda</taxon>
        <taxon>Insecta</taxon>
        <taxon>Pterygota</taxon>
        <taxon>Neoptera</taxon>
        <taxon>Paraneoptera</taxon>
        <taxon>Hemiptera</taxon>
        <taxon>Heteroptera</taxon>
        <taxon>Panheteroptera</taxon>
        <taxon>Nepomorpha</taxon>
        <taxon>Nepidae</taxon>
        <taxon>Ranatrinae</taxon>
        <taxon>Ranatra</taxon>
    </lineage>
</organism>
<feature type="domain" description="EGF-like" evidence="5">
    <location>
        <begin position="2629"/>
        <end position="2666"/>
    </location>
</feature>
<feature type="domain" description="EGF-like" evidence="5">
    <location>
        <begin position="769"/>
        <end position="807"/>
    </location>
</feature>
<reference evidence="6 7" key="1">
    <citation type="submission" date="2024-07" db="EMBL/GenBank/DDBJ databases">
        <title>Chromosome-level genome assembly of the water stick insect Ranatra chinensis (Heteroptera: Nepidae).</title>
        <authorList>
            <person name="Liu X."/>
        </authorList>
    </citation>
    <scope>NUCLEOTIDE SEQUENCE [LARGE SCALE GENOMIC DNA]</scope>
    <source>
        <strain evidence="6">Cailab_2021Rc</strain>
        <tissue evidence="6">Muscle</tissue>
    </source>
</reference>
<feature type="disulfide bond" evidence="2">
    <location>
        <begin position="4348"/>
        <end position="4358"/>
    </location>
</feature>
<feature type="domain" description="EGF-like" evidence="5">
    <location>
        <begin position="1448"/>
        <end position="1485"/>
    </location>
</feature>
<feature type="domain" description="EGF-like" evidence="5">
    <location>
        <begin position="3213"/>
        <end position="3251"/>
    </location>
</feature>
<feature type="chain" id="PRO_5044868921" description="EGF-like domain-containing protein" evidence="4">
    <location>
        <begin position="24"/>
        <end position="4704"/>
    </location>
</feature>
<dbReference type="SUPFAM" id="SSF90148">
    <property type="entry name" value="DPY module"/>
    <property type="match status" value="17"/>
</dbReference>
<feature type="disulfide bond" evidence="2">
    <location>
        <begin position="3275"/>
        <end position="3285"/>
    </location>
</feature>
<feature type="domain" description="EGF-like" evidence="5">
    <location>
        <begin position="3272"/>
        <end position="3309"/>
    </location>
</feature>
<feature type="domain" description="EGF-like" evidence="5">
    <location>
        <begin position="3590"/>
        <end position="3627"/>
    </location>
</feature>
<feature type="domain" description="EGF-like" evidence="5">
    <location>
        <begin position="3531"/>
        <end position="3569"/>
    </location>
</feature>
<feature type="disulfide bond" evidence="2">
    <location>
        <begin position="2199"/>
        <end position="2209"/>
    </location>
</feature>
<feature type="compositionally biased region" description="Basic and acidic residues" evidence="3">
    <location>
        <begin position="96"/>
        <end position="117"/>
    </location>
</feature>
<feature type="domain" description="EGF-like" evidence="5">
    <location>
        <begin position="642"/>
        <end position="681"/>
    </location>
</feature>
<feature type="domain" description="EGF-like" evidence="5">
    <location>
        <begin position="4065"/>
        <end position="4104"/>
    </location>
</feature>
<dbReference type="SUPFAM" id="SSF57184">
    <property type="entry name" value="Growth factor receptor domain"/>
    <property type="match status" value="6"/>
</dbReference>
<feature type="domain" description="EGF-like" evidence="5">
    <location>
        <begin position="3060"/>
        <end position="3097"/>
    </location>
</feature>
<feature type="disulfide bond" evidence="2">
    <location>
        <begin position="2739"/>
        <end position="2749"/>
    </location>
</feature>
<feature type="domain" description="EGF-like" evidence="5">
    <location>
        <begin position="2736"/>
        <end position="2773"/>
    </location>
</feature>
<dbReference type="InterPro" id="IPR001881">
    <property type="entry name" value="EGF-like_Ca-bd_dom"/>
</dbReference>
<feature type="domain" description="EGF-like" evidence="5">
    <location>
        <begin position="3108"/>
        <end position="3147"/>
    </location>
</feature>
<dbReference type="PROSITE" id="PS01186">
    <property type="entry name" value="EGF_2"/>
    <property type="match status" value="27"/>
</dbReference>
<dbReference type="InterPro" id="IPR000742">
    <property type="entry name" value="EGF"/>
</dbReference>
<feature type="domain" description="EGF-like" evidence="5">
    <location>
        <begin position="1981"/>
        <end position="2018"/>
    </location>
</feature>
<feature type="domain" description="EGF-like" evidence="5">
    <location>
        <begin position="2844"/>
        <end position="2881"/>
    </location>
</feature>
<feature type="domain" description="EGF-like" evidence="5">
    <location>
        <begin position="544"/>
        <end position="582"/>
    </location>
</feature>
<feature type="disulfide bond" evidence="2">
    <location>
        <begin position="2632"/>
        <end position="2642"/>
    </location>
</feature>
<keyword evidence="4" id="KW-0732">Signal</keyword>
<keyword evidence="1 2" id="KW-1015">Disulfide bond</keyword>
<feature type="disulfide bond" evidence="2">
    <location>
        <begin position="3379"/>
        <end position="3389"/>
    </location>
</feature>
<comment type="caution">
    <text evidence="2">Lacks conserved residue(s) required for the propagation of feature annotation.</text>
</comment>
<feature type="domain" description="EGF-like" evidence="5">
    <location>
        <begin position="2893"/>
        <end position="2931"/>
    </location>
</feature>
<dbReference type="EMBL" id="JBFDAA010000001">
    <property type="protein sequence ID" value="KAL1140438.1"/>
    <property type="molecule type" value="Genomic_DNA"/>
</dbReference>
<feature type="domain" description="EGF-like" evidence="5">
    <location>
        <begin position="1496"/>
        <end position="1536"/>
    </location>
</feature>
<feature type="domain" description="EGF-like" evidence="5">
    <location>
        <begin position="3424"/>
        <end position="3463"/>
    </location>
</feature>
<feature type="domain" description="EGF-like" evidence="5">
    <location>
        <begin position="2465"/>
        <end position="2504"/>
    </location>
</feature>
<feature type="disulfide bond" evidence="2">
    <location>
        <begin position="4181"/>
        <end position="4198"/>
    </location>
</feature>
<name>A0ABD0ZI19_9HEMI</name>
<evidence type="ECO:0000256" key="2">
    <source>
        <dbReference type="PROSITE-ProRule" id="PRU00076"/>
    </source>
</evidence>
<feature type="domain" description="EGF-like" evidence="5">
    <location>
        <begin position="3376"/>
        <end position="3410"/>
    </location>
</feature>
<feature type="domain" description="EGF-like" evidence="5">
    <location>
        <begin position="4494"/>
        <end position="4532"/>
    </location>
</feature>
<evidence type="ECO:0000256" key="4">
    <source>
        <dbReference type="SAM" id="SignalP"/>
    </source>
</evidence>
<feature type="domain" description="EGF-like" evidence="5">
    <location>
        <begin position="2570"/>
        <end position="2608"/>
    </location>
</feature>
<accession>A0ABD0ZI19</accession>
<feature type="domain" description="EGF-like" evidence="5">
    <location>
        <begin position="2031"/>
        <end position="2069"/>
    </location>
</feature>
<dbReference type="SMART" id="SM00181">
    <property type="entry name" value="EGF"/>
    <property type="match status" value="85"/>
</dbReference>
<feature type="disulfide bond" evidence="2">
    <location>
        <begin position="1984"/>
        <end position="1994"/>
    </location>
</feature>
<evidence type="ECO:0000256" key="3">
    <source>
        <dbReference type="SAM" id="MobiDB-lite"/>
    </source>
</evidence>
<feature type="domain" description="EGF-like" evidence="5">
    <location>
        <begin position="959"/>
        <end position="999"/>
    </location>
</feature>
<dbReference type="PROSITE" id="PS50026">
    <property type="entry name" value="EGF_3"/>
    <property type="match status" value="54"/>
</dbReference>
<feature type="disulfide bond" evidence="2">
    <location>
        <begin position="2847"/>
        <end position="2857"/>
    </location>
</feature>
<feature type="region of interest" description="Disordered" evidence="3">
    <location>
        <begin position="94"/>
        <end position="118"/>
    </location>
</feature>
<feature type="disulfide bond" evidence="2">
    <location>
        <begin position="1451"/>
        <end position="1461"/>
    </location>
</feature>
<feature type="domain" description="EGF-like" evidence="5">
    <location>
        <begin position="4233"/>
        <end position="4270"/>
    </location>
</feature>
<dbReference type="Pfam" id="PF21164">
    <property type="entry name" value="Dumpy_DPY"/>
    <property type="match status" value="33"/>
</dbReference>
<evidence type="ECO:0000313" key="7">
    <source>
        <dbReference type="Proteomes" id="UP001558652"/>
    </source>
</evidence>
<feature type="disulfide bond" evidence="2">
    <location>
        <begin position="3593"/>
        <end position="3603"/>
    </location>
</feature>
<feature type="domain" description="EGF-like" evidence="5">
    <location>
        <begin position="2358"/>
        <end position="2396"/>
    </location>
</feature>
<feature type="domain" description="EGF-like" evidence="5">
    <location>
        <begin position="852"/>
        <end position="886"/>
    </location>
</feature>
<evidence type="ECO:0000259" key="5">
    <source>
        <dbReference type="PROSITE" id="PS50026"/>
    </source>
</evidence>